<dbReference type="Pfam" id="PF03073">
    <property type="entry name" value="TspO_MBR"/>
    <property type="match status" value="1"/>
</dbReference>
<comment type="similarity">
    <text evidence="2">Belongs to the TspO/BZRP family.</text>
</comment>
<protein>
    <recommendedName>
        <fullName evidence="9">Sensory protein</fullName>
    </recommendedName>
</protein>
<evidence type="ECO:0000256" key="2">
    <source>
        <dbReference type="ARBA" id="ARBA00007524"/>
    </source>
</evidence>
<dbReference type="AlphaFoldDB" id="A0A0R2QF96"/>
<dbReference type="Gene3D" id="1.20.1260.100">
    <property type="entry name" value="TspO/MBR protein"/>
    <property type="match status" value="1"/>
</dbReference>
<evidence type="ECO:0000256" key="5">
    <source>
        <dbReference type="ARBA" id="ARBA00023136"/>
    </source>
</evidence>
<keyword evidence="3 6" id="KW-0812">Transmembrane</keyword>
<comment type="caution">
    <text evidence="7">The sequence shown here is derived from an EMBL/GenBank/DDBJ whole genome shotgun (WGS) entry which is preliminary data.</text>
</comment>
<evidence type="ECO:0000256" key="6">
    <source>
        <dbReference type="SAM" id="Phobius"/>
    </source>
</evidence>
<dbReference type="GO" id="GO:0016020">
    <property type="term" value="C:membrane"/>
    <property type="evidence" value="ECO:0007669"/>
    <property type="project" value="UniProtKB-SubCell"/>
</dbReference>
<dbReference type="Proteomes" id="UP000051017">
    <property type="component" value="Unassembled WGS sequence"/>
</dbReference>
<dbReference type="GO" id="GO:0033013">
    <property type="term" value="P:tetrapyrrole metabolic process"/>
    <property type="evidence" value="ECO:0007669"/>
    <property type="project" value="UniProtKB-ARBA"/>
</dbReference>
<organism evidence="7 8">
    <name type="scientific">Acidimicrobiia bacterium BACL6 MAG-120924-bin43</name>
    <dbReference type="NCBI Taxonomy" id="1655583"/>
    <lineage>
        <taxon>Bacteria</taxon>
        <taxon>Bacillati</taxon>
        <taxon>Actinomycetota</taxon>
        <taxon>Acidimicrobiia</taxon>
        <taxon>acIV cluster</taxon>
    </lineage>
</organism>
<gene>
    <name evidence="7" type="ORF">ABR75_08085</name>
</gene>
<dbReference type="EMBL" id="LIBJ01000061">
    <property type="protein sequence ID" value="KRO48796.1"/>
    <property type="molecule type" value="Genomic_DNA"/>
</dbReference>
<evidence type="ECO:0000256" key="4">
    <source>
        <dbReference type="ARBA" id="ARBA00022989"/>
    </source>
</evidence>
<keyword evidence="5 6" id="KW-0472">Membrane</keyword>
<dbReference type="CDD" id="cd15904">
    <property type="entry name" value="TSPO_MBR"/>
    <property type="match status" value="1"/>
</dbReference>
<dbReference type="InterPro" id="IPR004307">
    <property type="entry name" value="TspO_MBR"/>
</dbReference>
<name>A0A0R2QF96_9ACTN</name>
<sequence>MSRNIVGVLGTAIIAIYIFGSGRLVTTDQQWYRLLSKPAWQPPSYVVGLIWPYNFALLIAATWVVASRLSNTHQLVWLISLALSVAAALVWAWLFFKLHALPTSAVALVFASLFTIPLLVISFRASPALGIAFVPYQIWLAIATSLAFSYSAQ</sequence>
<keyword evidence="4 6" id="KW-1133">Transmembrane helix</keyword>
<evidence type="ECO:0000256" key="3">
    <source>
        <dbReference type="ARBA" id="ARBA00022692"/>
    </source>
</evidence>
<proteinExistence type="inferred from homology"/>
<comment type="subcellular location">
    <subcellularLocation>
        <location evidence="1">Membrane</location>
        <topology evidence="1">Multi-pass membrane protein</topology>
    </subcellularLocation>
</comment>
<evidence type="ECO:0008006" key="9">
    <source>
        <dbReference type="Google" id="ProtNLM"/>
    </source>
</evidence>
<feature type="transmembrane region" description="Helical" evidence="6">
    <location>
        <begin position="45"/>
        <end position="66"/>
    </location>
</feature>
<feature type="transmembrane region" description="Helical" evidence="6">
    <location>
        <begin position="5"/>
        <end position="25"/>
    </location>
</feature>
<feature type="transmembrane region" description="Helical" evidence="6">
    <location>
        <begin position="75"/>
        <end position="94"/>
    </location>
</feature>
<dbReference type="InterPro" id="IPR038330">
    <property type="entry name" value="TspO/MBR-related_sf"/>
</dbReference>
<dbReference type="PANTHER" id="PTHR10057">
    <property type="entry name" value="PERIPHERAL-TYPE BENZODIAZEPINE RECEPTOR"/>
    <property type="match status" value="1"/>
</dbReference>
<evidence type="ECO:0000313" key="8">
    <source>
        <dbReference type="Proteomes" id="UP000051017"/>
    </source>
</evidence>
<reference evidence="7 8" key="1">
    <citation type="submission" date="2015-10" db="EMBL/GenBank/DDBJ databases">
        <title>Metagenome-Assembled Genomes uncover a global brackish microbiome.</title>
        <authorList>
            <person name="Hugerth L.W."/>
            <person name="Larsson J."/>
            <person name="Alneberg J."/>
            <person name="Lindh M.V."/>
            <person name="Legrand C."/>
            <person name="Pinhassi J."/>
            <person name="Andersson A.F."/>
        </authorList>
    </citation>
    <scope>NUCLEOTIDE SEQUENCE [LARGE SCALE GENOMIC DNA]</scope>
    <source>
        <strain evidence="7">BACL6 MAG-120924-bin43</strain>
    </source>
</reference>
<dbReference type="PANTHER" id="PTHR10057:SF0">
    <property type="entry name" value="TRANSLOCATOR PROTEIN"/>
    <property type="match status" value="1"/>
</dbReference>
<evidence type="ECO:0000313" key="7">
    <source>
        <dbReference type="EMBL" id="KRO48796.1"/>
    </source>
</evidence>
<feature type="transmembrane region" description="Helical" evidence="6">
    <location>
        <begin position="128"/>
        <end position="150"/>
    </location>
</feature>
<feature type="transmembrane region" description="Helical" evidence="6">
    <location>
        <begin position="100"/>
        <end position="121"/>
    </location>
</feature>
<accession>A0A0R2QF96</accession>
<evidence type="ECO:0000256" key="1">
    <source>
        <dbReference type="ARBA" id="ARBA00004141"/>
    </source>
</evidence>